<evidence type="ECO:0000313" key="2">
    <source>
        <dbReference type="Proteomes" id="UP000799766"/>
    </source>
</evidence>
<dbReference type="Proteomes" id="UP000799766">
    <property type="component" value="Unassembled WGS sequence"/>
</dbReference>
<reference evidence="1" key="1">
    <citation type="journal article" date="2020" name="Stud. Mycol.">
        <title>101 Dothideomycetes genomes: a test case for predicting lifestyles and emergence of pathogens.</title>
        <authorList>
            <person name="Haridas S."/>
            <person name="Albert R."/>
            <person name="Binder M."/>
            <person name="Bloem J."/>
            <person name="Labutti K."/>
            <person name="Salamov A."/>
            <person name="Andreopoulos B."/>
            <person name="Baker S."/>
            <person name="Barry K."/>
            <person name="Bills G."/>
            <person name="Bluhm B."/>
            <person name="Cannon C."/>
            <person name="Castanera R."/>
            <person name="Culley D."/>
            <person name="Daum C."/>
            <person name="Ezra D."/>
            <person name="Gonzalez J."/>
            <person name="Henrissat B."/>
            <person name="Kuo A."/>
            <person name="Liang C."/>
            <person name="Lipzen A."/>
            <person name="Lutzoni F."/>
            <person name="Magnuson J."/>
            <person name="Mondo S."/>
            <person name="Nolan M."/>
            <person name="Ohm R."/>
            <person name="Pangilinan J."/>
            <person name="Park H.-J."/>
            <person name="Ramirez L."/>
            <person name="Alfaro M."/>
            <person name="Sun H."/>
            <person name="Tritt A."/>
            <person name="Yoshinaga Y."/>
            <person name="Zwiers L.-H."/>
            <person name="Turgeon B."/>
            <person name="Goodwin S."/>
            <person name="Spatafora J."/>
            <person name="Crous P."/>
            <person name="Grigoriev I."/>
        </authorList>
    </citation>
    <scope>NUCLEOTIDE SEQUENCE</scope>
    <source>
        <strain evidence="1">ATCC 16933</strain>
    </source>
</reference>
<evidence type="ECO:0000313" key="1">
    <source>
        <dbReference type="EMBL" id="KAF2462074.1"/>
    </source>
</evidence>
<accession>A0A6A6PDL3</accession>
<dbReference type="AlphaFoldDB" id="A0A6A6PDL3"/>
<organism evidence="1 2">
    <name type="scientific">Lineolata rhizophorae</name>
    <dbReference type="NCBI Taxonomy" id="578093"/>
    <lineage>
        <taxon>Eukaryota</taxon>
        <taxon>Fungi</taxon>
        <taxon>Dikarya</taxon>
        <taxon>Ascomycota</taxon>
        <taxon>Pezizomycotina</taxon>
        <taxon>Dothideomycetes</taxon>
        <taxon>Dothideomycetes incertae sedis</taxon>
        <taxon>Lineolatales</taxon>
        <taxon>Lineolataceae</taxon>
        <taxon>Lineolata</taxon>
    </lineage>
</organism>
<sequence>MYACVRAKDETRRLFSRFFFPFHRCSSIGAWPNGNPHLPSLIRTGSQPFKKGRERKYHTRFIRLTGGDSFPHCKGKENRRTAALTAERREAGKVRRGELKETRTGGRRWESICAVVSPRPRAAQATPCRERRLTPSCPRSAFLFSLRRLSLLRNDARFCLPAKRSRKNKKTRSGRPATE</sequence>
<name>A0A6A6PDL3_9PEZI</name>
<dbReference type="EMBL" id="MU001670">
    <property type="protein sequence ID" value="KAF2462074.1"/>
    <property type="molecule type" value="Genomic_DNA"/>
</dbReference>
<protein>
    <submittedName>
        <fullName evidence="1">Uncharacterized protein</fullName>
    </submittedName>
</protein>
<gene>
    <name evidence="1" type="ORF">BDY21DRAFT_6830</name>
</gene>
<proteinExistence type="predicted"/>
<keyword evidence="2" id="KW-1185">Reference proteome</keyword>